<accession>A0A6S7B151</accession>
<dbReference type="AlphaFoldDB" id="A0A6S7B151"/>
<evidence type="ECO:0000313" key="2">
    <source>
        <dbReference type="EMBL" id="CAB3776249.1"/>
    </source>
</evidence>
<proteinExistence type="predicted"/>
<organism evidence="2 3">
    <name type="scientific">Pararobbsia alpina</name>
    <dbReference type="NCBI Taxonomy" id="621374"/>
    <lineage>
        <taxon>Bacteria</taxon>
        <taxon>Pseudomonadati</taxon>
        <taxon>Pseudomonadota</taxon>
        <taxon>Betaproteobacteria</taxon>
        <taxon>Burkholderiales</taxon>
        <taxon>Burkholderiaceae</taxon>
        <taxon>Pararobbsia</taxon>
    </lineage>
</organism>
<name>A0A6S7B151_9BURK</name>
<protein>
    <submittedName>
        <fullName evidence="2">Uncharacterized protein</fullName>
    </submittedName>
</protein>
<reference evidence="2 3" key="1">
    <citation type="submission" date="2020-04" db="EMBL/GenBank/DDBJ databases">
        <authorList>
            <person name="De Canck E."/>
        </authorList>
    </citation>
    <scope>NUCLEOTIDE SEQUENCE [LARGE SCALE GENOMIC DNA]</scope>
    <source>
        <strain evidence="2 3">LMG 28138</strain>
    </source>
</reference>
<feature type="region of interest" description="Disordered" evidence="1">
    <location>
        <begin position="94"/>
        <end position="120"/>
    </location>
</feature>
<evidence type="ECO:0000313" key="3">
    <source>
        <dbReference type="Proteomes" id="UP000494115"/>
    </source>
</evidence>
<sequence length="202" mass="21544">MRISRPLRVGLLAAIGITGYVAWNEHRTDPAALRPIAQRPKTPASVSDAPGSPTGKRGQYGRPGSVAPSGASVPQAVDLFAAEDWRTGRTAIEAAFEPQERATSPGTPEAGSGRSATPGDTFVPVSVAGTWRDLEGLAVVLDIKGVRRIACNRCNVPDALLPGKLVEHKWRLERIDDDALIFTYLPARKKQRVALPVLPGTP</sequence>
<keyword evidence="3" id="KW-1185">Reference proteome</keyword>
<dbReference type="RefSeq" id="WP_175102680.1">
    <property type="nucleotide sequence ID" value="NZ_CADIKM010000001.1"/>
</dbReference>
<dbReference type="Proteomes" id="UP000494115">
    <property type="component" value="Unassembled WGS sequence"/>
</dbReference>
<dbReference type="EMBL" id="CADIKM010000001">
    <property type="protein sequence ID" value="CAB3776249.1"/>
    <property type="molecule type" value="Genomic_DNA"/>
</dbReference>
<feature type="region of interest" description="Disordered" evidence="1">
    <location>
        <begin position="34"/>
        <end position="71"/>
    </location>
</feature>
<gene>
    <name evidence="2" type="ORF">LMG28138_00112</name>
</gene>
<evidence type="ECO:0000256" key="1">
    <source>
        <dbReference type="SAM" id="MobiDB-lite"/>
    </source>
</evidence>